<keyword evidence="1" id="KW-0732">Signal</keyword>
<feature type="signal peptide" evidence="1">
    <location>
        <begin position="1"/>
        <end position="18"/>
    </location>
</feature>
<evidence type="ECO:0000256" key="1">
    <source>
        <dbReference type="SAM" id="SignalP"/>
    </source>
</evidence>
<dbReference type="EMBL" id="ML005024">
    <property type="protein sequence ID" value="RKP20768.1"/>
    <property type="molecule type" value="Genomic_DNA"/>
</dbReference>
<accession>A0A4P9YMS1</accession>
<protein>
    <recommendedName>
        <fullName evidence="2">MACPF domain-containing protein</fullName>
    </recommendedName>
</protein>
<proteinExistence type="predicted"/>
<evidence type="ECO:0000259" key="2">
    <source>
        <dbReference type="Pfam" id="PF01823"/>
    </source>
</evidence>
<dbReference type="InterPro" id="IPR020864">
    <property type="entry name" value="MACPF"/>
</dbReference>
<evidence type="ECO:0000313" key="4">
    <source>
        <dbReference type="Proteomes" id="UP000281549"/>
    </source>
</evidence>
<sequence length="830" mass="93651">MKFFFLLSFFLIVVLCEGELEEIDKEVVKRELIPGWNFIGKSYDGSKGFGFFENTRKNLFRLTEEASRFQEFSVPDDLLAVPIFSSGSNTHVYMSQEEFSREVSKSVSASASGSVFGCSFGFTADYSDGGKSSSNKERYIAAYDIKTRLYHLRLAPKSFDQAHEDFRTWVEDMHSEITDLGGRLIVEVEKDKEEKTSEKNVKIAASAYFKSSFGSGSMEYANSKSESSKSFSENASIRYRAIGGDPESAKMITGLNGDPRDEVLKNGFIKWLSTIEYHPAVMDFTLKPIYEIIPESRFRMLKTLMKLSSDMFNAGVPLLGISDFVVSPGRDYFSSNIYLEKAGEGYLKFDALIYDNLEILFAIVPQEPILKIRLGVYGSSYEVCTYLSGKQKSSKGFLQHYGIHLKDSTIIITKESEISKINAALNDGRALFVDLTTHEEFLKELKYIGFAVSGNGMATTLLNVNLGTVRDELKYESDKDIETCATLKRRIKKKEFKSEEEHYLKIKGIYVRVTCLNMDTPDPIEYIDVNSVNGALVTKQDALSITFSKLRFFPKYSAIDLCDVTYASRKDPKNPIYPGVLRIRQDGDVESADVSIELKHAFKFASSISENSNRYNLDGKMLISDRPVVNGGNKIYFKTPGTKELVGEIWYGNPILSIKISKELSKCETSDINYIGSLRQYKAMNVTIRNQYLKIKKLSPFLDGEKNCPDGKSVFSMTDTKNPQIEYNEEASSIDTLVLSVKFPVSSMYLFSFEMNEKETKNVDQYKFRILVDGNDMGVKRQECENRPGKVACKIIPETLIPCGRRMVHIIAVSAIEISNDFTLKIGAIQ</sequence>
<dbReference type="Proteomes" id="UP000281549">
    <property type="component" value="Unassembled WGS sequence"/>
</dbReference>
<evidence type="ECO:0000313" key="3">
    <source>
        <dbReference type="EMBL" id="RKP20768.1"/>
    </source>
</evidence>
<dbReference type="Pfam" id="PF01823">
    <property type="entry name" value="MACPF"/>
    <property type="match status" value="1"/>
</dbReference>
<organism evidence="3 4">
    <name type="scientific">Rozella allomycis (strain CSF55)</name>
    <dbReference type="NCBI Taxonomy" id="988480"/>
    <lineage>
        <taxon>Eukaryota</taxon>
        <taxon>Fungi</taxon>
        <taxon>Fungi incertae sedis</taxon>
        <taxon>Cryptomycota</taxon>
        <taxon>Cryptomycota incertae sedis</taxon>
        <taxon>Rozella</taxon>
    </lineage>
</organism>
<reference evidence="4" key="1">
    <citation type="journal article" date="2018" name="Nat. Microbiol.">
        <title>Leveraging single-cell genomics to expand the fungal tree of life.</title>
        <authorList>
            <person name="Ahrendt S.R."/>
            <person name="Quandt C.A."/>
            <person name="Ciobanu D."/>
            <person name="Clum A."/>
            <person name="Salamov A."/>
            <person name="Andreopoulos B."/>
            <person name="Cheng J.F."/>
            <person name="Woyke T."/>
            <person name="Pelin A."/>
            <person name="Henrissat B."/>
            <person name="Reynolds N.K."/>
            <person name="Benny G.L."/>
            <person name="Smith M.E."/>
            <person name="James T.Y."/>
            <person name="Grigoriev I.V."/>
        </authorList>
    </citation>
    <scope>NUCLEOTIDE SEQUENCE [LARGE SCALE GENOMIC DNA]</scope>
    <source>
        <strain evidence="4">CSF55</strain>
    </source>
</reference>
<feature type="domain" description="MACPF" evidence="2">
    <location>
        <begin position="179"/>
        <end position="297"/>
    </location>
</feature>
<name>A0A4P9YMS1_ROZAC</name>
<dbReference type="AlphaFoldDB" id="A0A4P9YMS1"/>
<gene>
    <name evidence="3" type="ORF">ROZALSC1DRAFT_27778</name>
</gene>
<feature type="chain" id="PRO_5020425309" description="MACPF domain-containing protein" evidence="1">
    <location>
        <begin position="19"/>
        <end position="830"/>
    </location>
</feature>